<accession>A0A9P8K6L0</accession>
<reference evidence="7" key="2">
    <citation type="submission" date="2021-08" db="EMBL/GenBank/DDBJ databases">
        <authorList>
            <person name="Gostincar C."/>
            <person name="Sun X."/>
            <person name="Song Z."/>
            <person name="Gunde-Cimerman N."/>
        </authorList>
    </citation>
    <scope>NUCLEOTIDE SEQUENCE</scope>
    <source>
        <strain evidence="7">EXF-8016</strain>
    </source>
</reference>
<gene>
    <name evidence="7" type="ORF">KCV03_g7050</name>
</gene>
<evidence type="ECO:0000313" key="7">
    <source>
        <dbReference type="EMBL" id="KAH0217467.1"/>
    </source>
</evidence>
<dbReference type="GO" id="GO:0004040">
    <property type="term" value="F:amidase activity"/>
    <property type="evidence" value="ECO:0007669"/>
    <property type="project" value="UniProtKB-EC"/>
</dbReference>
<dbReference type="Gene3D" id="3.90.1300.10">
    <property type="entry name" value="Amidase signature (AS) domain"/>
    <property type="match status" value="1"/>
</dbReference>
<name>A0A9P8K6L0_AURME</name>
<dbReference type="PANTHER" id="PTHR46072">
    <property type="entry name" value="AMIDASE-RELATED-RELATED"/>
    <property type="match status" value="1"/>
</dbReference>
<evidence type="ECO:0000256" key="1">
    <source>
        <dbReference type="ARBA" id="ARBA00001311"/>
    </source>
</evidence>
<dbReference type="EC" id="3.5.1.4" evidence="3"/>
<evidence type="ECO:0000256" key="3">
    <source>
        <dbReference type="ARBA" id="ARBA00012922"/>
    </source>
</evidence>
<dbReference type="InterPro" id="IPR023631">
    <property type="entry name" value="Amidase_dom"/>
</dbReference>
<dbReference type="InterPro" id="IPR036928">
    <property type="entry name" value="AS_sf"/>
</dbReference>
<comment type="catalytic activity">
    <reaction evidence="1">
        <text>a monocarboxylic acid amide + H2O = a monocarboxylate + NH4(+)</text>
        <dbReference type="Rhea" id="RHEA:12020"/>
        <dbReference type="ChEBI" id="CHEBI:15377"/>
        <dbReference type="ChEBI" id="CHEBI:28938"/>
        <dbReference type="ChEBI" id="CHEBI:35757"/>
        <dbReference type="ChEBI" id="CHEBI:83628"/>
        <dbReference type="EC" id="3.5.1.4"/>
    </reaction>
</comment>
<feature type="region of interest" description="Disordered" evidence="5">
    <location>
        <begin position="706"/>
        <end position="763"/>
    </location>
</feature>
<protein>
    <recommendedName>
        <fullName evidence="3">amidase</fullName>
        <ecNumber evidence="3">3.5.1.4</ecNumber>
    </recommendedName>
</protein>
<comment type="similarity">
    <text evidence="2">Belongs to the amidase family.</text>
</comment>
<dbReference type="PROSITE" id="PS00571">
    <property type="entry name" value="AMIDASES"/>
    <property type="match status" value="1"/>
</dbReference>
<dbReference type="InterPro" id="IPR020556">
    <property type="entry name" value="Amidase_CS"/>
</dbReference>
<comment type="caution">
    <text evidence="7">The sequence shown here is derived from an EMBL/GenBank/DDBJ whole genome shotgun (WGS) entry which is preliminary data.</text>
</comment>
<evidence type="ECO:0000259" key="6">
    <source>
        <dbReference type="Pfam" id="PF01425"/>
    </source>
</evidence>
<evidence type="ECO:0000313" key="8">
    <source>
        <dbReference type="Proteomes" id="UP000767238"/>
    </source>
</evidence>
<dbReference type="OrthoDB" id="6428749at2759"/>
<evidence type="ECO:0000256" key="4">
    <source>
        <dbReference type="ARBA" id="ARBA00022801"/>
    </source>
</evidence>
<evidence type="ECO:0000256" key="2">
    <source>
        <dbReference type="ARBA" id="ARBA00009199"/>
    </source>
</evidence>
<evidence type="ECO:0000256" key="5">
    <source>
        <dbReference type="SAM" id="MobiDB-lite"/>
    </source>
</evidence>
<dbReference type="EMBL" id="JAHFYH010000056">
    <property type="protein sequence ID" value="KAH0217467.1"/>
    <property type="molecule type" value="Genomic_DNA"/>
</dbReference>
<reference evidence="7" key="1">
    <citation type="journal article" date="2021" name="J Fungi (Basel)">
        <title>Virulence traits and population genomics of the black yeast Aureobasidium melanogenum.</title>
        <authorList>
            <person name="Cernosa A."/>
            <person name="Sun X."/>
            <person name="Gostincar C."/>
            <person name="Fang C."/>
            <person name="Gunde-Cimerman N."/>
            <person name="Song Z."/>
        </authorList>
    </citation>
    <scope>NUCLEOTIDE SEQUENCE</scope>
    <source>
        <strain evidence="7">EXF-8016</strain>
    </source>
</reference>
<dbReference type="Pfam" id="PF01425">
    <property type="entry name" value="Amidase"/>
    <property type="match status" value="1"/>
</dbReference>
<feature type="compositionally biased region" description="Basic residues" evidence="5">
    <location>
        <begin position="1"/>
        <end position="15"/>
    </location>
</feature>
<dbReference type="SUPFAM" id="SSF75304">
    <property type="entry name" value="Amidase signature (AS) enzymes"/>
    <property type="match status" value="1"/>
</dbReference>
<proteinExistence type="inferred from homology"/>
<dbReference type="Proteomes" id="UP000767238">
    <property type="component" value="Unassembled WGS sequence"/>
</dbReference>
<feature type="domain" description="Amidase" evidence="6">
    <location>
        <begin position="915"/>
        <end position="1366"/>
    </location>
</feature>
<feature type="compositionally biased region" description="Polar residues" evidence="5">
    <location>
        <begin position="721"/>
        <end position="735"/>
    </location>
</feature>
<sequence length="1402" mass="157679">MPRLRQAVKVKKKPNGLRMRDLKRDEDIDPTEQPKSVVEVPFSYPSYTLDSKAALPTCPETCKVCSEHYLPSFSVLHPIAPRAMVPYSDTEAAQTTADYAKSIKTDKDLIRTKLKTHGDLLLKRWQRKSVEKRATVIRTAMPEIHARRFQSARLLFNNKRAFEQHYSTISIKKAKASGAEQCMADSMQALRIHNDSHRKQHLLPFIDIETLSKDNMSLLALLHYRSEFDIDDWVMHDFEHLRVGFNWTMGPPAFNPHCVIMYGKHLGQLIPWNQQSAHRYDIIGFPRAVLILEAQATLFALLRKTVEILLEPSAQGATLGHQQWDILVQSDFGSIGPKPLVCRRLEAFRSPPQLDMAATVESLAFQVDILFDELWLQQTDPLYFRAHLAQARDSELHDSMAKEWREEWVLEFALCYSIWADNFQTALLQALSVFEMQEELGQDVCAGKSLPVPYEGILVLFQRHLEQLFQGQLHDLRCLVPLEKAFRNDFDNILVHDEPKTKLPSEKLLLANPMLWNLIQLYRKNESHPPTFHLAFIDYLMCEDAKNQKSRISPLLATHISSMIAVDDILSSLRYHRPQQGASVDEKMLARFGAEQPRTLPAREQSALGRIYELKDAMWPKLQTFLELPLPPSEEPAVLLKHLRPLDEASHEFWQWAHVAFALTIRRSDRPEQELYSNLWYLTMIGTAKPERRRTALGYAKLEQAANEQESRKRMQAAEPSKTTSLAGTPLQTTWDEPAAPSAVPLTGTKTKKKTRPSKTSTFSIDDKECEAELVTSAPSPQASSVLVSSKSLTLFVRMFTTNPDTPGEIYWTDFVSAMADAGCSIMPGGGSCFTFTHSTTPSWYHVAARKQREILDAIPSAWLVDKDLLRGHNFMDLPRKCPSIMSKEELFITEQRAVDILSYIHTRTWTSYQVTLAFCKRAALAHQATNCLALIMFESALERAKELDDYMYEHNKPIGPLHGLPISVKEHIFLEGTPATSGLISWADAPSSGDALICKVFREAGAVFHVKTTNPQTLMALETHSNLFGRTTNPFNTNLTSGGSSGGESALVAMRGSPLGIGTDIGGSIRGPSGFCGGWGLKSSVARIPHSGLSGLHAGMENIIGCVGPMANSLADLRLFCKVALDAQPWDFEPSLIDLPWRNESPQTLPKKLRIGVLWHDGAVSPHPPIQRALKETVYKLRKAGHEVVSWDPSLHTSLLKWINTAYFLDGAEEYTSTLTQDSDPAVPMIQWLIDSASPTRHTVEQTWELNSLRDRLRTAFSLQWREAGIDALLCPVNASLASAHDESKYWGYTAVFNATDLPGVVFPVTKVSPADTWDEDTPDILGDKDAMYRKFWDQGGAEKYRDAPVNLQLVGKRLREEKLLAVAEVVEGLVRGVDDETKSSKTVKRVERAEMVQSQL</sequence>
<dbReference type="PANTHER" id="PTHR46072:SF4">
    <property type="entry name" value="AMIDASE C550.07-RELATED"/>
    <property type="match status" value="1"/>
</dbReference>
<feature type="non-terminal residue" evidence="7">
    <location>
        <position position="1402"/>
    </location>
</feature>
<feature type="region of interest" description="Disordered" evidence="5">
    <location>
        <begin position="1"/>
        <end position="34"/>
    </location>
</feature>
<keyword evidence="4 7" id="KW-0378">Hydrolase</keyword>
<organism evidence="7 8">
    <name type="scientific">Aureobasidium melanogenum</name>
    <name type="common">Aureobasidium pullulans var. melanogenum</name>
    <dbReference type="NCBI Taxonomy" id="46634"/>
    <lineage>
        <taxon>Eukaryota</taxon>
        <taxon>Fungi</taxon>
        <taxon>Dikarya</taxon>
        <taxon>Ascomycota</taxon>
        <taxon>Pezizomycotina</taxon>
        <taxon>Dothideomycetes</taxon>
        <taxon>Dothideomycetidae</taxon>
        <taxon>Dothideales</taxon>
        <taxon>Saccotheciaceae</taxon>
        <taxon>Aureobasidium</taxon>
    </lineage>
</organism>